<dbReference type="GO" id="GO:0005789">
    <property type="term" value="C:endoplasmic reticulum membrane"/>
    <property type="evidence" value="ECO:0007669"/>
    <property type="project" value="UniProtKB-SubCell"/>
</dbReference>
<dbReference type="GO" id="GO:0047874">
    <property type="term" value="F:dolichyldiphosphatase activity"/>
    <property type="evidence" value="ECO:0007669"/>
    <property type="project" value="UniProtKB-UniRule"/>
</dbReference>
<gene>
    <name evidence="8" type="ORF">LMH87_004422</name>
</gene>
<keyword evidence="3 6" id="KW-0378">Hydrolase</keyword>
<comment type="catalytic activity">
    <reaction evidence="6">
        <text>a di-trans,poly-cis-dolichyl diphosphate + H2O = a di-trans,poly-cis-dolichyl phosphate + phosphate + H(+)</text>
        <dbReference type="Rhea" id="RHEA:14385"/>
        <dbReference type="Rhea" id="RHEA-COMP:19498"/>
        <dbReference type="Rhea" id="RHEA-COMP:19506"/>
        <dbReference type="ChEBI" id="CHEBI:15377"/>
        <dbReference type="ChEBI" id="CHEBI:15378"/>
        <dbReference type="ChEBI" id="CHEBI:43474"/>
        <dbReference type="ChEBI" id="CHEBI:57497"/>
        <dbReference type="ChEBI" id="CHEBI:57683"/>
        <dbReference type="EC" id="3.6.1.43"/>
    </reaction>
</comment>
<feature type="transmembrane region" description="Helical" evidence="6">
    <location>
        <begin position="28"/>
        <end position="51"/>
    </location>
</feature>
<proteinExistence type="inferred from homology"/>
<comment type="caution">
    <text evidence="8">The sequence shown here is derived from an EMBL/GenBank/DDBJ whole genome shotgun (WGS) entry which is preliminary data.</text>
</comment>
<reference evidence="8" key="1">
    <citation type="journal article" date="2023" name="Access Microbiol">
        <title>De-novo genome assembly for Akanthomyces muscarius, a biocontrol agent of insect agricultural pests.</title>
        <authorList>
            <person name="Erdos Z."/>
            <person name="Studholme D.J."/>
            <person name="Raymond B."/>
            <person name="Sharma M."/>
        </authorList>
    </citation>
    <scope>NUCLEOTIDE SEQUENCE</scope>
    <source>
        <strain evidence="8">Ve6</strain>
    </source>
</reference>
<evidence type="ECO:0000313" key="9">
    <source>
        <dbReference type="Proteomes" id="UP001144673"/>
    </source>
</evidence>
<dbReference type="KEGG" id="amus:LMH87_004422"/>
<evidence type="ECO:0000259" key="7">
    <source>
        <dbReference type="SMART" id="SM00014"/>
    </source>
</evidence>
<dbReference type="GeneID" id="80891581"/>
<organism evidence="8 9">
    <name type="scientific">Akanthomyces muscarius</name>
    <name type="common">Entomopathogenic fungus</name>
    <name type="synonym">Lecanicillium muscarium</name>
    <dbReference type="NCBI Taxonomy" id="2231603"/>
    <lineage>
        <taxon>Eukaryota</taxon>
        <taxon>Fungi</taxon>
        <taxon>Dikarya</taxon>
        <taxon>Ascomycota</taxon>
        <taxon>Pezizomycotina</taxon>
        <taxon>Sordariomycetes</taxon>
        <taxon>Hypocreomycetidae</taxon>
        <taxon>Hypocreales</taxon>
        <taxon>Cordycipitaceae</taxon>
        <taxon>Akanthomyces</taxon>
    </lineage>
</organism>
<dbReference type="Pfam" id="PF01569">
    <property type="entry name" value="PAP2"/>
    <property type="match status" value="1"/>
</dbReference>
<keyword evidence="2 6" id="KW-0812">Transmembrane</keyword>
<evidence type="ECO:0000256" key="5">
    <source>
        <dbReference type="ARBA" id="ARBA00023136"/>
    </source>
</evidence>
<dbReference type="InterPro" id="IPR036938">
    <property type="entry name" value="PAP2/HPO_sf"/>
</dbReference>
<evidence type="ECO:0000256" key="3">
    <source>
        <dbReference type="ARBA" id="ARBA00022801"/>
    </source>
</evidence>
<dbReference type="RefSeq" id="XP_056049244.1">
    <property type="nucleotide sequence ID" value="XM_056195635.1"/>
</dbReference>
<dbReference type="SMART" id="SM00014">
    <property type="entry name" value="acidPPc"/>
    <property type="match status" value="1"/>
</dbReference>
<dbReference type="Gene3D" id="1.20.144.10">
    <property type="entry name" value="Phosphatidic acid phosphatase type 2/haloperoxidase"/>
    <property type="match status" value="1"/>
</dbReference>
<feature type="transmembrane region" description="Helical" evidence="6">
    <location>
        <begin position="144"/>
        <end position="166"/>
    </location>
</feature>
<dbReference type="InterPro" id="IPR039667">
    <property type="entry name" value="Dolichyldiphosphatase_PAP2"/>
</dbReference>
<dbReference type="EMBL" id="JAJHUN010000011">
    <property type="protein sequence ID" value="KAJ4145574.1"/>
    <property type="molecule type" value="Genomic_DNA"/>
</dbReference>
<evidence type="ECO:0000256" key="2">
    <source>
        <dbReference type="ARBA" id="ARBA00022692"/>
    </source>
</evidence>
<comment type="function">
    <text evidence="6">Required for efficient N-glycosylation. Necessary for maintaining optimal levels of dolichol-linked oligosaccharides. Hydrolyzes dolichyl pyrophosphate at a very high rate and dolichyl monophosphate at a much lower rate. Does not act on phosphatidate.</text>
</comment>
<feature type="transmembrane region" description="Helical" evidence="6">
    <location>
        <begin position="172"/>
        <end position="193"/>
    </location>
</feature>
<dbReference type="AlphaFoldDB" id="A0A9W8UI27"/>
<name>A0A9W8UI27_AKAMU</name>
<comment type="similarity">
    <text evidence="6">Belongs to the dolichyldiphosphatase family.</text>
</comment>
<dbReference type="PANTHER" id="PTHR11247:SF1">
    <property type="entry name" value="DOLICHYLDIPHOSPHATASE 1"/>
    <property type="match status" value="1"/>
</dbReference>
<dbReference type="GO" id="GO:0006487">
    <property type="term" value="P:protein N-linked glycosylation"/>
    <property type="evidence" value="ECO:0007669"/>
    <property type="project" value="UniProtKB-UniRule"/>
</dbReference>
<dbReference type="InterPro" id="IPR000326">
    <property type="entry name" value="PAP2/HPO"/>
</dbReference>
<keyword evidence="4 6" id="KW-1133">Transmembrane helix</keyword>
<dbReference type="Proteomes" id="UP001144673">
    <property type="component" value="Chromosome 2"/>
</dbReference>
<dbReference type="SUPFAM" id="SSF48317">
    <property type="entry name" value="Acid phosphatase/Vanadium-dependent haloperoxidase"/>
    <property type="match status" value="1"/>
</dbReference>
<dbReference type="PANTHER" id="PTHR11247">
    <property type="entry name" value="PALMITOYL-PROTEIN THIOESTERASE/DOLICHYLDIPHOSPHATASE 1"/>
    <property type="match status" value="1"/>
</dbReference>
<feature type="domain" description="Phosphatidic acid phosphatase type 2/haloperoxidase" evidence="7">
    <location>
        <begin position="58"/>
        <end position="187"/>
    </location>
</feature>
<dbReference type="EC" id="3.6.1.43" evidence="6"/>
<keyword evidence="5 6" id="KW-0472">Membrane</keyword>
<feature type="transmembrane region" description="Helical" evidence="6">
    <location>
        <begin position="99"/>
        <end position="115"/>
    </location>
</feature>
<accession>A0A9W8UI27</accession>
<dbReference type="CDD" id="cd03382">
    <property type="entry name" value="PAP2_dolichyldiphosphatase"/>
    <property type="match status" value="1"/>
</dbReference>
<keyword evidence="6" id="KW-0256">Endoplasmic reticulum</keyword>
<evidence type="ECO:0000313" key="8">
    <source>
        <dbReference type="EMBL" id="KAJ4145574.1"/>
    </source>
</evidence>
<comment type="pathway">
    <text evidence="6">Protein modification; protein glycosylation.</text>
</comment>
<comment type="subcellular location">
    <subcellularLocation>
        <location evidence="6">Endoplasmic reticulum membrane</location>
        <topology evidence="6">Multi-pass membrane protein</topology>
    </subcellularLocation>
    <subcellularLocation>
        <location evidence="1">Membrane</location>
        <topology evidence="1">Multi-pass membrane protein</topology>
    </subcellularLocation>
</comment>
<sequence length="247" mass="27365">MGYDEAAATAPLASLSITHVYYDPNDRISLLCAYLALLPQALGVVYLTLIFASREVEIALLFAGQLACEALNFVLKRLIKEERPRQIHGKGYGMPSSHAQFVFFWSVALTLVLLVRHRPATSKSKSKAAANNSSRSRSRIVERLAVSAVSLVLAAATAWSRIYLNYHTPKQVLVGSSVGVLSAVAWFVGTALLRRSGLLEQALDLPMVRAFRVRDLIVEEDLSEAGWDRWEEKRLARKNKLKGVKSQ</sequence>
<evidence type="ECO:0000256" key="1">
    <source>
        <dbReference type="ARBA" id="ARBA00004141"/>
    </source>
</evidence>
<keyword evidence="9" id="KW-1185">Reference proteome</keyword>
<evidence type="ECO:0000256" key="6">
    <source>
        <dbReference type="RuleBase" id="RU367078"/>
    </source>
</evidence>
<dbReference type="GO" id="GO:0008610">
    <property type="term" value="P:lipid biosynthetic process"/>
    <property type="evidence" value="ECO:0007669"/>
    <property type="project" value="TreeGrafter"/>
</dbReference>
<protein>
    <recommendedName>
        <fullName evidence="6">Dolichyldiphosphatase</fullName>
        <ecNumber evidence="6">3.6.1.43</ecNumber>
    </recommendedName>
</protein>
<evidence type="ECO:0000256" key="4">
    <source>
        <dbReference type="ARBA" id="ARBA00022989"/>
    </source>
</evidence>